<protein>
    <recommendedName>
        <fullName evidence="10">Periplasmic or secreted lipoprotein</fullName>
    </recommendedName>
</protein>
<evidence type="ECO:0000256" key="5">
    <source>
        <dbReference type="ARBA" id="ARBA00022801"/>
    </source>
</evidence>
<keyword evidence="4" id="KW-0255">Endonuclease</keyword>
<gene>
    <name evidence="8" type="ORF">THII_0557</name>
</gene>
<sequence length="61" mass="6717">MALNKAGFTVIRIRGSHHILKHQDGRSTVVPVHFGEDIGPGLLGKILRDCEITKDELISLL</sequence>
<keyword evidence="2" id="KW-1277">Toxin-antitoxin system</keyword>
<evidence type="ECO:0000256" key="7">
    <source>
        <dbReference type="ARBA" id="ARBA00023016"/>
    </source>
</evidence>
<dbReference type="GO" id="GO:0003729">
    <property type="term" value="F:mRNA binding"/>
    <property type="evidence" value="ECO:0007669"/>
    <property type="project" value="InterPro"/>
</dbReference>
<dbReference type="EMBL" id="AP014633">
    <property type="protein sequence ID" value="BAP54854.1"/>
    <property type="molecule type" value="Genomic_DNA"/>
</dbReference>
<reference evidence="8 9" key="1">
    <citation type="journal article" date="2014" name="ISME J.">
        <title>Ecophysiology of Thioploca ingrica as revealed by the complete genome sequence supplemented with proteomic evidence.</title>
        <authorList>
            <person name="Kojima H."/>
            <person name="Ogura Y."/>
            <person name="Yamamoto N."/>
            <person name="Togashi T."/>
            <person name="Mori H."/>
            <person name="Watanabe T."/>
            <person name="Nemoto F."/>
            <person name="Kurokawa K."/>
            <person name="Hayashi T."/>
            <person name="Fukui M."/>
        </authorList>
    </citation>
    <scope>NUCLEOTIDE SEQUENCE [LARGE SCALE GENOMIC DNA]</scope>
</reference>
<evidence type="ECO:0000256" key="2">
    <source>
        <dbReference type="ARBA" id="ARBA00022649"/>
    </source>
</evidence>
<dbReference type="SUPFAM" id="SSF54786">
    <property type="entry name" value="YcfA/nrd intein domain"/>
    <property type="match status" value="1"/>
</dbReference>
<dbReference type="Gene3D" id="3.30.920.30">
    <property type="entry name" value="Hypothetical protein"/>
    <property type="match status" value="1"/>
</dbReference>
<dbReference type="InterPro" id="IPR012933">
    <property type="entry name" value="HicA_mRNA_interferase"/>
</dbReference>
<proteinExistence type="inferred from homology"/>
<keyword evidence="3" id="KW-0540">Nuclease</keyword>
<dbReference type="Pfam" id="PF07927">
    <property type="entry name" value="HicA_toxin"/>
    <property type="match status" value="1"/>
</dbReference>
<evidence type="ECO:0000313" key="8">
    <source>
        <dbReference type="EMBL" id="BAP54854.1"/>
    </source>
</evidence>
<keyword evidence="5" id="KW-0378">Hydrolase</keyword>
<dbReference type="STRING" id="40754.THII_0557"/>
<dbReference type="KEGG" id="tig:THII_0557"/>
<keyword evidence="7" id="KW-0346">Stress response</keyword>
<dbReference type="GO" id="GO:0016787">
    <property type="term" value="F:hydrolase activity"/>
    <property type="evidence" value="ECO:0007669"/>
    <property type="project" value="UniProtKB-KW"/>
</dbReference>
<keyword evidence="6" id="KW-0694">RNA-binding</keyword>
<keyword evidence="9" id="KW-1185">Reference proteome</keyword>
<name>A0A090ADI1_9GAMM</name>
<dbReference type="HOGENOM" id="CLU_164851_6_0_6"/>
<organism evidence="8 9">
    <name type="scientific">Thioploca ingrica</name>
    <dbReference type="NCBI Taxonomy" id="40754"/>
    <lineage>
        <taxon>Bacteria</taxon>
        <taxon>Pseudomonadati</taxon>
        <taxon>Pseudomonadota</taxon>
        <taxon>Gammaproteobacteria</taxon>
        <taxon>Thiotrichales</taxon>
        <taxon>Thiotrichaceae</taxon>
        <taxon>Thioploca</taxon>
    </lineage>
</organism>
<evidence type="ECO:0000256" key="3">
    <source>
        <dbReference type="ARBA" id="ARBA00022722"/>
    </source>
</evidence>
<evidence type="ECO:0000313" key="9">
    <source>
        <dbReference type="Proteomes" id="UP000031623"/>
    </source>
</evidence>
<accession>A0A090ADI1</accession>
<comment type="similarity">
    <text evidence="1">Belongs to the HicA mRNA interferase family.</text>
</comment>
<evidence type="ECO:0000256" key="6">
    <source>
        <dbReference type="ARBA" id="ARBA00022884"/>
    </source>
</evidence>
<dbReference type="InterPro" id="IPR038570">
    <property type="entry name" value="HicA_sf"/>
</dbReference>
<dbReference type="GO" id="GO:0004519">
    <property type="term" value="F:endonuclease activity"/>
    <property type="evidence" value="ECO:0007669"/>
    <property type="project" value="UniProtKB-KW"/>
</dbReference>
<dbReference type="AlphaFoldDB" id="A0A090ADI1"/>
<evidence type="ECO:0008006" key="10">
    <source>
        <dbReference type="Google" id="ProtNLM"/>
    </source>
</evidence>
<evidence type="ECO:0000256" key="4">
    <source>
        <dbReference type="ARBA" id="ARBA00022759"/>
    </source>
</evidence>
<dbReference type="Proteomes" id="UP000031623">
    <property type="component" value="Chromosome"/>
</dbReference>
<evidence type="ECO:0000256" key="1">
    <source>
        <dbReference type="ARBA" id="ARBA00006620"/>
    </source>
</evidence>